<dbReference type="Gene3D" id="1.25.40.10">
    <property type="entry name" value="Tetratricopeptide repeat domain"/>
    <property type="match status" value="1"/>
</dbReference>
<sequence length="64" mass="7246">MIDLAGKLRDFELAWSLIDLMKSRGVEITVSTFSILVRRYIRAGLAAEAVHAFNRMEDYGCIPD</sequence>
<proteinExistence type="predicted"/>
<reference evidence="3 4" key="1">
    <citation type="journal article" date="2014" name="Am. J. Bot.">
        <title>Genome assembly and annotation for red clover (Trifolium pratense; Fabaceae).</title>
        <authorList>
            <person name="Istvanek J."/>
            <person name="Jaros M."/>
            <person name="Krenek A."/>
            <person name="Repkova J."/>
        </authorList>
    </citation>
    <scope>NUCLEOTIDE SEQUENCE [LARGE SCALE GENOMIC DNA]</scope>
    <source>
        <strain evidence="4">cv. Tatra</strain>
        <tissue evidence="3">Young leaves</tissue>
    </source>
</reference>
<dbReference type="EMBL" id="ASHM01130458">
    <property type="protein sequence ID" value="PNX59081.1"/>
    <property type="molecule type" value="Genomic_DNA"/>
</dbReference>
<dbReference type="InterPro" id="IPR044578">
    <property type="entry name" value="BIR6-like"/>
</dbReference>
<name>A0A2K3JYE8_TRIPR</name>
<evidence type="ECO:0000313" key="3">
    <source>
        <dbReference type="EMBL" id="PNX59081.1"/>
    </source>
</evidence>
<dbReference type="InterPro" id="IPR002885">
    <property type="entry name" value="PPR_rpt"/>
</dbReference>
<dbReference type="PANTHER" id="PTHR47003:SF11">
    <property type="entry name" value="PPR SUPERFAMILY PROTEIN"/>
    <property type="match status" value="1"/>
</dbReference>
<dbReference type="PANTHER" id="PTHR47003">
    <property type="entry name" value="OS01G0970900 PROTEIN"/>
    <property type="match status" value="1"/>
</dbReference>
<organism evidence="3 4">
    <name type="scientific">Trifolium pratense</name>
    <name type="common">Red clover</name>
    <dbReference type="NCBI Taxonomy" id="57577"/>
    <lineage>
        <taxon>Eukaryota</taxon>
        <taxon>Viridiplantae</taxon>
        <taxon>Streptophyta</taxon>
        <taxon>Embryophyta</taxon>
        <taxon>Tracheophyta</taxon>
        <taxon>Spermatophyta</taxon>
        <taxon>Magnoliopsida</taxon>
        <taxon>eudicotyledons</taxon>
        <taxon>Gunneridae</taxon>
        <taxon>Pentapetalae</taxon>
        <taxon>rosids</taxon>
        <taxon>fabids</taxon>
        <taxon>Fabales</taxon>
        <taxon>Fabaceae</taxon>
        <taxon>Papilionoideae</taxon>
        <taxon>50 kb inversion clade</taxon>
        <taxon>NPAAA clade</taxon>
        <taxon>Hologalegina</taxon>
        <taxon>IRL clade</taxon>
        <taxon>Trifolieae</taxon>
        <taxon>Trifolium</taxon>
    </lineage>
</organism>
<dbReference type="Proteomes" id="UP000236291">
    <property type="component" value="Unassembled WGS sequence"/>
</dbReference>
<feature type="repeat" description="PPR" evidence="2">
    <location>
        <begin position="29"/>
        <end position="63"/>
    </location>
</feature>
<dbReference type="AlphaFoldDB" id="A0A2K3JYE8"/>
<protein>
    <submittedName>
        <fullName evidence="3">Pentatricopeptide repeat-containing protein mitochondrial-like</fullName>
    </submittedName>
</protein>
<reference evidence="3 4" key="2">
    <citation type="journal article" date="2017" name="Front. Plant Sci.">
        <title>Gene Classification and Mining of Molecular Markers Useful in Red Clover (Trifolium pratense) Breeding.</title>
        <authorList>
            <person name="Istvanek J."/>
            <person name="Dluhosova J."/>
            <person name="Dluhos P."/>
            <person name="Patkova L."/>
            <person name="Nedelnik J."/>
            <person name="Repkova J."/>
        </authorList>
    </citation>
    <scope>NUCLEOTIDE SEQUENCE [LARGE SCALE GENOMIC DNA]</scope>
    <source>
        <strain evidence="4">cv. Tatra</strain>
        <tissue evidence="3">Young leaves</tissue>
    </source>
</reference>
<gene>
    <name evidence="3" type="ORF">L195_g059511</name>
</gene>
<feature type="non-terminal residue" evidence="3">
    <location>
        <position position="64"/>
    </location>
</feature>
<dbReference type="PROSITE" id="PS51375">
    <property type="entry name" value="PPR"/>
    <property type="match status" value="1"/>
</dbReference>
<evidence type="ECO:0000313" key="4">
    <source>
        <dbReference type="Proteomes" id="UP000236291"/>
    </source>
</evidence>
<dbReference type="STRING" id="57577.A0A2K3JYE8"/>
<comment type="caution">
    <text evidence="3">The sequence shown here is derived from an EMBL/GenBank/DDBJ whole genome shotgun (WGS) entry which is preliminary data.</text>
</comment>
<dbReference type="Pfam" id="PF13041">
    <property type="entry name" value="PPR_2"/>
    <property type="match status" value="1"/>
</dbReference>
<keyword evidence="1" id="KW-0677">Repeat</keyword>
<evidence type="ECO:0000256" key="2">
    <source>
        <dbReference type="PROSITE-ProRule" id="PRU00708"/>
    </source>
</evidence>
<dbReference type="NCBIfam" id="TIGR00756">
    <property type="entry name" value="PPR"/>
    <property type="match status" value="2"/>
</dbReference>
<dbReference type="GO" id="GO:0008380">
    <property type="term" value="P:RNA splicing"/>
    <property type="evidence" value="ECO:0007669"/>
    <property type="project" value="InterPro"/>
</dbReference>
<accession>A0A2K3JYE8</accession>
<dbReference type="InterPro" id="IPR011990">
    <property type="entry name" value="TPR-like_helical_dom_sf"/>
</dbReference>
<evidence type="ECO:0000256" key="1">
    <source>
        <dbReference type="ARBA" id="ARBA00022737"/>
    </source>
</evidence>